<proteinExistence type="predicted"/>
<comment type="caution">
    <text evidence="1">The sequence shown here is derived from an EMBL/GenBank/DDBJ whole genome shotgun (WGS) entry which is preliminary data.</text>
</comment>
<dbReference type="Proteomes" id="UP000619479">
    <property type="component" value="Unassembled WGS sequence"/>
</dbReference>
<sequence>MRQANDAGATVEFGNEAAGRSTGTVSIRAAGWDPHDERLLAEAEPLFNELEAAGLTVPVAAEPGSKGMAETLETAVVALGSAGAIAAFRDISLEWIKARTNMSIKINFESTGKEVEITGPMANDPRVWELLNEQNDQ</sequence>
<accession>A0A919IMK2</accession>
<dbReference type="Pfam" id="PF19953">
    <property type="entry name" value="EACC1"/>
    <property type="match status" value="1"/>
</dbReference>
<dbReference type="AlphaFoldDB" id="A0A919IMK2"/>
<dbReference type="EMBL" id="BOMH01000037">
    <property type="protein sequence ID" value="GID67082.1"/>
    <property type="molecule type" value="Genomic_DNA"/>
</dbReference>
<gene>
    <name evidence="1" type="ORF">Acy02nite_49630</name>
</gene>
<evidence type="ECO:0000313" key="2">
    <source>
        <dbReference type="Proteomes" id="UP000619479"/>
    </source>
</evidence>
<evidence type="ECO:0000313" key="1">
    <source>
        <dbReference type="EMBL" id="GID67082.1"/>
    </source>
</evidence>
<dbReference type="InterPro" id="IPR045428">
    <property type="entry name" value="EACC1"/>
</dbReference>
<keyword evidence="2" id="KW-1185">Reference proteome</keyword>
<protein>
    <submittedName>
        <fullName evidence="1">Uncharacterized protein</fullName>
    </submittedName>
</protein>
<reference evidence="1" key="1">
    <citation type="submission" date="2021-01" db="EMBL/GenBank/DDBJ databases">
        <title>Whole genome shotgun sequence of Actinoplanes cyaneus NBRC 14990.</title>
        <authorList>
            <person name="Komaki H."/>
            <person name="Tamura T."/>
        </authorList>
    </citation>
    <scope>NUCLEOTIDE SEQUENCE</scope>
    <source>
        <strain evidence="1">NBRC 14990</strain>
    </source>
</reference>
<name>A0A919IMK2_9ACTN</name>
<organism evidence="1 2">
    <name type="scientific">Actinoplanes cyaneus</name>
    <dbReference type="NCBI Taxonomy" id="52696"/>
    <lineage>
        <taxon>Bacteria</taxon>
        <taxon>Bacillati</taxon>
        <taxon>Actinomycetota</taxon>
        <taxon>Actinomycetes</taxon>
        <taxon>Micromonosporales</taxon>
        <taxon>Micromonosporaceae</taxon>
        <taxon>Actinoplanes</taxon>
    </lineage>
</organism>